<gene>
    <name evidence="1" type="ORF">glt_00285</name>
</gene>
<dbReference type="Proteomes" id="UP000241071">
    <property type="component" value="Segment"/>
</dbReference>
<reference evidence="1 2" key="1">
    <citation type="submission" date="2012-10" db="EMBL/GenBank/DDBJ databases">
        <title>Complete genome sequence of Moumouvirus goulette.</title>
        <authorList>
            <person name="Fournous G."/>
            <person name="Bougalmi M."/>
            <person name="Colson P."/>
        </authorList>
    </citation>
    <scope>NUCLEOTIDE SEQUENCE [LARGE SCALE GENOMIC DNA]</scope>
</reference>
<name>M1PB36_9VIRU</name>
<dbReference type="EMBL" id="KC008572">
    <property type="protein sequence ID" value="AGF85094.1"/>
    <property type="molecule type" value="Genomic_DNA"/>
</dbReference>
<evidence type="ECO:0000313" key="2">
    <source>
        <dbReference type="Proteomes" id="UP000241071"/>
    </source>
</evidence>
<dbReference type="SMART" id="SM00248">
    <property type="entry name" value="ANK"/>
    <property type="match status" value="5"/>
</dbReference>
<organism evidence="1 2">
    <name type="scientific">Moumouvirus goulette</name>
    <dbReference type="NCBI Taxonomy" id="1247379"/>
    <lineage>
        <taxon>Viruses</taxon>
        <taxon>Varidnaviria</taxon>
        <taxon>Bamfordvirae</taxon>
        <taxon>Nucleocytoviricota</taxon>
        <taxon>Megaviricetes</taxon>
        <taxon>Imitervirales</taxon>
        <taxon>Mimiviridae</taxon>
        <taxon>Megamimivirinae</taxon>
        <taxon>Moumouvirus</taxon>
        <taxon>Moumouvirus goulettemassiliense</taxon>
    </lineage>
</organism>
<dbReference type="InterPro" id="IPR036770">
    <property type="entry name" value="Ankyrin_rpt-contain_sf"/>
</dbReference>
<protein>
    <submittedName>
        <fullName evidence="1">Repeat protein</fullName>
    </submittedName>
</protein>
<evidence type="ECO:0000313" key="1">
    <source>
        <dbReference type="EMBL" id="AGF85094.1"/>
    </source>
</evidence>
<dbReference type="InterPro" id="IPR002110">
    <property type="entry name" value="Ankyrin_rpt"/>
</dbReference>
<keyword evidence="2" id="KW-1185">Reference proteome</keyword>
<dbReference type="Gene3D" id="1.25.40.20">
    <property type="entry name" value="Ankyrin repeat-containing domain"/>
    <property type="match status" value="1"/>
</dbReference>
<proteinExistence type="predicted"/>
<dbReference type="SUPFAM" id="SSF48403">
    <property type="entry name" value="Ankyrin repeat"/>
    <property type="match status" value="1"/>
</dbReference>
<accession>M1PB36</accession>
<sequence length="202" mass="23489">MGIDICYLNNYAMMTGSAIHNNVEFLDYVIKNGGDIHAQNDSPIKFATYIDCLDNFKFLIKNGVDICNTSEYICKVSLNRFHIDIIKYLVELGIDFKQYEDCKDFFKESVRHGNYDCIKICLDMQMDLSIISENDLQYLLQQDISPEILISLINYGVDFTCLNKIEPTTEAEIMHLKCYDIFIESGVKPKTWALINYKYFEQ</sequence>